<dbReference type="InterPro" id="IPR044066">
    <property type="entry name" value="TRIAD_supradom"/>
</dbReference>
<evidence type="ECO:0000256" key="3">
    <source>
        <dbReference type="ARBA" id="ARBA00003976"/>
    </source>
</evidence>
<evidence type="ECO:0000259" key="14">
    <source>
        <dbReference type="PROSITE" id="PS51873"/>
    </source>
</evidence>
<dbReference type="InterPro" id="IPR036397">
    <property type="entry name" value="RNaseH_sf"/>
</dbReference>
<evidence type="ECO:0000256" key="12">
    <source>
        <dbReference type="PROSITE-ProRule" id="PRU00175"/>
    </source>
</evidence>
<reference evidence="15" key="1">
    <citation type="journal article" date="2023" name="Plant J.">
        <title>The genome of the king protea, Protea cynaroides.</title>
        <authorList>
            <person name="Chang J."/>
            <person name="Duong T.A."/>
            <person name="Schoeman C."/>
            <person name="Ma X."/>
            <person name="Roodt D."/>
            <person name="Barker N."/>
            <person name="Li Z."/>
            <person name="Van de Peer Y."/>
            <person name="Mizrachi E."/>
        </authorList>
    </citation>
    <scope>NUCLEOTIDE SEQUENCE</scope>
    <source>
        <tissue evidence="15">Young leaves</tissue>
    </source>
</reference>
<keyword evidence="8" id="KW-0677">Repeat</keyword>
<dbReference type="InterPro" id="IPR001841">
    <property type="entry name" value="Znf_RING"/>
</dbReference>
<organism evidence="15 16">
    <name type="scientific">Protea cynaroides</name>
    <dbReference type="NCBI Taxonomy" id="273540"/>
    <lineage>
        <taxon>Eukaryota</taxon>
        <taxon>Viridiplantae</taxon>
        <taxon>Streptophyta</taxon>
        <taxon>Embryophyta</taxon>
        <taxon>Tracheophyta</taxon>
        <taxon>Spermatophyta</taxon>
        <taxon>Magnoliopsida</taxon>
        <taxon>Proteales</taxon>
        <taxon>Proteaceae</taxon>
        <taxon>Protea</taxon>
    </lineage>
</organism>
<dbReference type="Proteomes" id="UP001141806">
    <property type="component" value="Unassembled WGS sequence"/>
</dbReference>
<dbReference type="SMART" id="SM00647">
    <property type="entry name" value="IBR"/>
    <property type="match status" value="2"/>
</dbReference>
<accession>A0A9Q0QZG0</accession>
<protein>
    <recommendedName>
        <fullName evidence="5">RBR-type E3 ubiquitin transferase</fullName>
        <ecNumber evidence="5">2.3.2.31</ecNumber>
    </recommendedName>
</protein>
<dbReference type="PROSITE" id="PS51873">
    <property type="entry name" value="TRIAD"/>
    <property type="match status" value="1"/>
</dbReference>
<dbReference type="EMBL" id="JAMYWD010000003">
    <property type="protein sequence ID" value="KAJ4977310.1"/>
    <property type="molecule type" value="Genomic_DNA"/>
</dbReference>
<dbReference type="InterPro" id="IPR013083">
    <property type="entry name" value="Znf_RING/FYVE/PHD"/>
</dbReference>
<dbReference type="PROSITE" id="PS00518">
    <property type="entry name" value="ZF_RING_1"/>
    <property type="match status" value="1"/>
</dbReference>
<evidence type="ECO:0000256" key="1">
    <source>
        <dbReference type="ARBA" id="ARBA00001798"/>
    </source>
</evidence>
<dbReference type="InterPro" id="IPR003977">
    <property type="entry name" value="Parkin"/>
</dbReference>
<comment type="function">
    <text evidence="3">Might act as an E3 ubiquitin-protein ligase, or as part of E3 complex, which accepts ubiquitin from specific E2 ubiquitin-conjugating enzymes and then transfers it to substrates.</text>
</comment>
<dbReference type="Gene3D" id="3.30.40.10">
    <property type="entry name" value="Zinc/RING finger domain, C3HC4 (zinc finger)"/>
    <property type="match status" value="1"/>
</dbReference>
<dbReference type="GO" id="GO:0061630">
    <property type="term" value="F:ubiquitin protein ligase activity"/>
    <property type="evidence" value="ECO:0007669"/>
    <property type="project" value="UniProtKB-EC"/>
</dbReference>
<dbReference type="Gene3D" id="1.20.120.1750">
    <property type="match status" value="1"/>
</dbReference>
<evidence type="ECO:0000256" key="7">
    <source>
        <dbReference type="ARBA" id="ARBA00022723"/>
    </source>
</evidence>
<dbReference type="FunFam" id="3.30.420.10:FF:000076">
    <property type="entry name" value="RBR-type E3 ubiquitin transferase"/>
    <property type="match status" value="1"/>
</dbReference>
<evidence type="ECO:0000256" key="6">
    <source>
        <dbReference type="ARBA" id="ARBA00022679"/>
    </source>
</evidence>
<dbReference type="Pfam" id="PF01485">
    <property type="entry name" value="IBR"/>
    <property type="match status" value="2"/>
</dbReference>
<feature type="domain" description="RING-type" evidence="14">
    <location>
        <begin position="288"/>
        <end position="506"/>
    </location>
</feature>
<proteinExistence type="inferred from homology"/>
<dbReference type="OrthoDB" id="10009520at2759"/>
<dbReference type="Pfam" id="PF13456">
    <property type="entry name" value="RVT_3"/>
    <property type="match status" value="1"/>
</dbReference>
<keyword evidence="9 12" id="KW-0863">Zinc-finger</keyword>
<evidence type="ECO:0000256" key="9">
    <source>
        <dbReference type="ARBA" id="ARBA00022771"/>
    </source>
</evidence>
<dbReference type="FunFam" id="1.20.120.1750:FF:000021">
    <property type="entry name" value="RBR-type E3 ubiquitin transferase"/>
    <property type="match status" value="1"/>
</dbReference>
<dbReference type="InterPro" id="IPR012337">
    <property type="entry name" value="RNaseH-like_sf"/>
</dbReference>
<gene>
    <name evidence="15" type="ORF">NE237_002416</name>
</gene>
<evidence type="ECO:0000259" key="13">
    <source>
        <dbReference type="PROSITE" id="PS50089"/>
    </source>
</evidence>
<evidence type="ECO:0000256" key="8">
    <source>
        <dbReference type="ARBA" id="ARBA00022737"/>
    </source>
</evidence>
<dbReference type="GO" id="GO:0004523">
    <property type="term" value="F:RNA-DNA hybrid ribonuclease activity"/>
    <property type="evidence" value="ECO:0007669"/>
    <property type="project" value="InterPro"/>
</dbReference>
<dbReference type="SMART" id="SM00184">
    <property type="entry name" value="RING"/>
    <property type="match status" value="2"/>
</dbReference>
<comment type="similarity">
    <text evidence="4">Belongs to the RBR family. Ariadne subfamily.</text>
</comment>
<feature type="domain" description="RING-type" evidence="13">
    <location>
        <begin position="292"/>
        <end position="336"/>
    </location>
</feature>
<dbReference type="SUPFAM" id="SSF57850">
    <property type="entry name" value="RING/U-box"/>
    <property type="match status" value="2"/>
</dbReference>
<dbReference type="CDD" id="cd22582">
    <property type="entry name" value="BRcat_RBR_unk"/>
    <property type="match status" value="1"/>
</dbReference>
<dbReference type="Gene3D" id="3.30.420.10">
    <property type="entry name" value="Ribonuclease H-like superfamily/Ribonuclease H"/>
    <property type="match status" value="1"/>
</dbReference>
<evidence type="ECO:0000256" key="4">
    <source>
        <dbReference type="ARBA" id="ARBA00005884"/>
    </source>
</evidence>
<dbReference type="AlphaFoldDB" id="A0A9Q0QZG0"/>
<dbReference type="GO" id="GO:0005829">
    <property type="term" value="C:cytosol"/>
    <property type="evidence" value="ECO:0007669"/>
    <property type="project" value="InterPro"/>
</dbReference>
<comment type="cofactor">
    <cofactor evidence="2">
        <name>Zn(2+)</name>
        <dbReference type="ChEBI" id="CHEBI:29105"/>
    </cofactor>
</comment>
<evidence type="ECO:0000313" key="15">
    <source>
        <dbReference type="EMBL" id="KAJ4977310.1"/>
    </source>
</evidence>
<dbReference type="InterPro" id="IPR002156">
    <property type="entry name" value="RNaseH_domain"/>
</dbReference>
<dbReference type="FunFam" id="3.30.40.10:FF:000230">
    <property type="entry name" value="RBR-type E3 ubiquitin transferase"/>
    <property type="match status" value="1"/>
</dbReference>
<keyword evidence="16" id="KW-1185">Reference proteome</keyword>
<sequence>MRVSCTDLGKFGIWEIGTFKAFMFVNYRTIMIRDGRWDSTFRASTDTLLLWFLIEKERLDDSIIEKRHKLGFAELLGSVRNWCFEMENRDVPSDDLSIVFVGEEKLEEEEEEFRSCCAEEEDEFGGVVETKNEGQKDDFDEFTLKMFFKGVSFSGAGESSSGCSGIGVVMERSPGAPVIQVQKKLDFYVEESVAEYLALMDGLVEALLNDARRIFAFTDSRIVYDQIVHGERLENQLLIAMRQRVLEHVSNVESFVLKLVPSIELERPSRLARVAIGIVCLSCNGEEAIEDCPICCEEKPSSMMVTMKCSHKFCSHCMRIYVNGKLQTSHIPIRCPQSGCKYYISASEYKSFLPVTSYESLERALVEADILNPDKIYCPFPNCSVLFNPRECLSTRASSSSQSDSSCVECPECQRFVCVDCGVPWHSSMSCEEYQNLPMEERDAGDITLHRLAQNKKWRRCQQCRRMIELTQGCYHMTCWCGHEFCYSCGAEYRDGRQTCQCAFWDEEVCENAVTHANIDSEQWRWEWDAFDSIPTIMDAYSEQERSQLALIQRFLAGGFSLSDHHPYQSPPRCSDSYVDTIKDLHQLPWLERFVSVISDNYYEDYNQ</sequence>
<dbReference type="GO" id="GO:0008270">
    <property type="term" value="F:zinc ion binding"/>
    <property type="evidence" value="ECO:0007669"/>
    <property type="project" value="UniProtKB-KW"/>
</dbReference>
<evidence type="ECO:0000256" key="10">
    <source>
        <dbReference type="ARBA" id="ARBA00022786"/>
    </source>
</evidence>
<comment type="catalytic activity">
    <reaction evidence="1">
        <text>[E2 ubiquitin-conjugating enzyme]-S-ubiquitinyl-L-cysteine + [acceptor protein]-L-lysine = [E2 ubiquitin-conjugating enzyme]-L-cysteine + [acceptor protein]-N(6)-ubiquitinyl-L-lysine.</text>
        <dbReference type="EC" id="2.3.2.31"/>
    </reaction>
</comment>
<dbReference type="PANTHER" id="PTHR11685">
    <property type="entry name" value="RBR FAMILY RING FINGER AND IBR DOMAIN-CONTAINING"/>
    <property type="match status" value="1"/>
</dbReference>
<comment type="caution">
    <text evidence="15">The sequence shown here is derived from an EMBL/GenBank/DDBJ whole genome shotgun (WGS) entry which is preliminary data.</text>
</comment>
<dbReference type="PRINTS" id="PR01475">
    <property type="entry name" value="PARKIN"/>
</dbReference>
<dbReference type="CDD" id="cd22584">
    <property type="entry name" value="Rcat_RBR_unk"/>
    <property type="match status" value="1"/>
</dbReference>
<keyword evidence="6" id="KW-0808">Transferase</keyword>
<keyword evidence="7" id="KW-0479">Metal-binding</keyword>
<dbReference type="EC" id="2.3.2.31" evidence="5"/>
<dbReference type="SUPFAM" id="SSF53098">
    <property type="entry name" value="Ribonuclease H-like"/>
    <property type="match status" value="1"/>
</dbReference>
<dbReference type="GO" id="GO:0003676">
    <property type="term" value="F:nucleic acid binding"/>
    <property type="evidence" value="ECO:0007669"/>
    <property type="project" value="InterPro"/>
</dbReference>
<evidence type="ECO:0000256" key="2">
    <source>
        <dbReference type="ARBA" id="ARBA00001947"/>
    </source>
</evidence>
<name>A0A9Q0QZG0_9MAGN</name>
<evidence type="ECO:0000256" key="11">
    <source>
        <dbReference type="ARBA" id="ARBA00022833"/>
    </source>
</evidence>
<dbReference type="PROSITE" id="PS50089">
    <property type="entry name" value="ZF_RING_2"/>
    <property type="match status" value="1"/>
</dbReference>
<dbReference type="GO" id="GO:0016567">
    <property type="term" value="P:protein ubiquitination"/>
    <property type="evidence" value="ECO:0007669"/>
    <property type="project" value="InterPro"/>
</dbReference>
<evidence type="ECO:0000256" key="5">
    <source>
        <dbReference type="ARBA" id="ARBA00012251"/>
    </source>
</evidence>
<dbReference type="GO" id="GO:0005739">
    <property type="term" value="C:mitochondrion"/>
    <property type="evidence" value="ECO:0007669"/>
    <property type="project" value="InterPro"/>
</dbReference>
<dbReference type="InterPro" id="IPR031127">
    <property type="entry name" value="E3_UB_ligase_RBR"/>
</dbReference>
<evidence type="ECO:0000313" key="16">
    <source>
        <dbReference type="Proteomes" id="UP001141806"/>
    </source>
</evidence>
<dbReference type="InterPro" id="IPR002867">
    <property type="entry name" value="IBR_dom"/>
</dbReference>
<dbReference type="InterPro" id="IPR017907">
    <property type="entry name" value="Znf_RING_CS"/>
</dbReference>
<keyword evidence="10" id="KW-0833">Ubl conjugation pathway</keyword>
<keyword evidence="11" id="KW-0862">Zinc</keyword>